<dbReference type="InterPro" id="IPR036322">
    <property type="entry name" value="WD40_repeat_dom_sf"/>
</dbReference>
<dbReference type="RefSeq" id="XP_005838223.1">
    <property type="nucleotide sequence ID" value="XM_005838166.1"/>
</dbReference>
<dbReference type="PROSITE" id="PS50082">
    <property type="entry name" value="WD_REPEATS_2"/>
    <property type="match status" value="1"/>
</dbReference>
<sequence length="379" mass="42423">MEVQLLPYAVLRGWGAEYRKESMGSLTSDKKGYNPENDPEAEHIPNDGITCMKFSPKAMAPNNFLAVTTWEGELRCYEVDGSTGKTKPVGMQKHEKPAMCCAWKLDGGGVLSGGADGKGMLWDIRAGTWTQIAMHDAPISGIFHSELPSPCYITGSWDRTLKFWDARNPSASPIGVLQVPDRVYAMDVVDHVMIVATAERHVLVYDLRNPAQPFRQKFSPLKYQTRCVAIFPDKTGFCVGSIEGRVGVEHISDADLPKNFAFKCHRQNTNAKDPELYAVNTIAFHPLGTFATAGGDGSFNFWDKDAKHRLKAFQRADQPITSSHFNHDGSLFAYSVCYDWSKGVDEFLKLNAEQRKGRIMIHLVKQECQPKKDVNTKRW</sequence>
<dbReference type="EnsemblProtists" id="EKX51243">
    <property type="protein sequence ID" value="EKX51243"/>
    <property type="gene ID" value="GUITHDRAFT_103160"/>
</dbReference>
<dbReference type="GeneID" id="17308037"/>
<evidence type="ECO:0000313" key="5">
    <source>
        <dbReference type="EnsemblProtists" id="EKX51243"/>
    </source>
</evidence>
<dbReference type="Proteomes" id="UP000011087">
    <property type="component" value="Unassembled WGS sequence"/>
</dbReference>
<gene>
    <name evidence="4" type="primary">RAE1_2</name>
    <name evidence="4" type="ORF">GUITHDRAFT_103160</name>
</gene>
<dbReference type="Pfam" id="PF00400">
    <property type="entry name" value="WD40"/>
    <property type="match status" value="3"/>
</dbReference>
<dbReference type="InterPro" id="IPR015943">
    <property type="entry name" value="WD40/YVTN_repeat-like_dom_sf"/>
</dbReference>
<feature type="repeat" description="WD" evidence="3">
    <location>
        <begin position="91"/>
        <end position="132"/>
    </location>
</feature>
<reference evidence="4 6" key="1">
    <citation type="journal article" date="2012" name="Nature">
        <title>Algal genomes reveal evolutionary mosaicism and the fate of nucleomorphs.</title>
        <authorList>
            <consortium name="DOE Joint Genome Institute"/>
            <person name="Curtis B.A."/>
            <person name="Tanifuji G."/>
            <person name="Burki F."/>
            <person name="Gruber A."/>
            <person name="Irimia M."/>
            <person name="Maruyama S."/>
            <person name="Arias M.C."/>
            <person name="Ball S.G."/>
            <person name="Gile G.H."/>
            <person name="Hirakawa Y."/>
            <person name="Hopkins J.F."/>
            <person name="Kuo A."/>
            <person name="Rensing S.A."/>
            <person name="Schmutz J."/>
            <person name="Symeonidi A."/>
            <person name="Elias M."/>
            <person name="Eveleigh R.J."/>
            <person name="Herman E.K."/>
            <person name="Klute M.J."/>
            <person name="Nakayama T."/>
            <person name="Obornik M."/>
            <person name="Reyes-Prieto A."/>
            <person name="Armbrust E.V."/>
            <person name="Aves S.J."/>
            <person name="Beiko R.G."/>
            <person name="Coutinho P."/>
            <person name="Dacks J.B."/>
            <person name="Durnford D.G."/>
            <person name="Fast N.M."/>
            <person name="Green B.R."/>
            <person name="Grisdale C.J."/>
            <person name="Hempel F."/>
            <person name="Henrissat B."/>
            <person name="Hoppner M.P."/>
            <person name="Ishida K."/>
            <person name="Kim E."/>
            <person name="Koreny L."/>
            <person name="Kroth P.G."/>
            <person name="Liu Y."/>
            <person name="Malik S.B."/>
            <person name="Maier U.G."/>
            <person name="McRose D."/>
            <person name="Mock T."/>
            <person name="Neilson J.A."/>
            <person name="Onodera N.T."/>
            <person name="Poole A.M."/>
            <person name="Pritham E.J."/>
            <person name="Richards T.A."/>
            <person name="Rocap G."/>
            <person name="Roy S.W."/>
            <person name="Sarai C."/>
            <person name="Schaack S."/>
            <person name="Shirato S."/>
            <person name="Slamovits C.H."/>
            <person name="Spencer D.F."/>
            <person name="Suzuki S."/>
            <person name="Worden A.Z."/>
            <person name="Zauner S."/>
            <person name="Barry K."/>
            <person name="Bell C."/>
            <person name="Bharti A.K."/>
            <person name="Crow J.A."/>
            <person name="Grimwood J."/>
            <person name="Kramer R."/>
            <person name="Lindquist E."/>
            <person name="Lucas S."/>
            <person name="Salamov A."/>
            <person name="McFadden G.I."/>
            <person name="Lane C.E."/>
            <person name="Keeling P.J."/>
            <person name="Gray M.W."/>
            <person name="Grigoriev I.V."/>
            <person name="Archibald J.M."/>
        </authorList>
    </citation>
    <scope>NUCLEOTIDE SEQUENCE</scope>
    <source>
        <strain evidence="4 6">CCMP2712</strain>
    </source>
</reference>
<proteinExistence type="predicted"/>
<keyword evidence="6" id="KW-1185">Reference proteome</keyword>
<dbReference type="KEGG" id="gtt:GUITHDRAFT_103160"/>
<accession>L1JT35</accession>
<dbReference type="PANTHER" id="PTHR10971">
    <property type="entry name" value="MRNA EXPORT FACTOR AND BUB3"/>
    <property type="match status" value="1"/>
</dbReference>
<keyword evidence="1 3" id="KW-0853">WD repeat</keyword>
<dbReference type="Gene3D" id="2.130.10.10">
    <property type="entry name" value="YVTN repeat-like/Quinoprotein amine dehydrogenase"/>
    <property type="match status" value="1"/>
</dbReference>
<dbReference type="HOGENOM" id="CLU_038526_1_0_1"/>
<reference evidence="5" key="3">
    <citation type="submission" date="2016-03" db="UniProtKB">
        <authorList>
            <consortium name="EnsemblProtists"/>
        </authorList>
    </citation>
    <scope>IDENTIFICATION</scope>
</reference>
<keyword evidence="2" id="KW-0677">Repeat</keyword>
<evidence type="ECO:0000313" key="6">
    <source>
        <dbReference type="Proteomes" id="UP000011087"/>
    </source>
</evidence>
<dbReference type="EMBL" id="JH992976">
    <property type="protein sequence ID" value="EKX51243.1"/>
    <property type="molecule type" value="Genomic_DNA"/>
</dbReference>
<dbReference type="InterPro" id="IPR001680">
    <property type="entry name" value="WD40_rpt"/>
</dbReference>
<dbReference type="OrthoDB" id="256303at2759"/>
<protein>
    <submittedName>
        <fullName evidence="4">Putative Rae1, nuclear pore complex component</fullName>
    </submittedName>
</protein>
<evidence type="ECO:0000256" key="3">
    <source>
        <dbReference type="PROSITE-ProRule" id="PRU00221"/>
    </source>
</evidence>
<dbReference type="STRING" id="905079.L1JT35"/>
<dbReference type="SMART" id="SM00320">
    <property type="entry name" value="WD40"/>
    <property type="match status" value="5"/>
</dbReference>
<dbReference type="SUPFAM" id="SSF50978">
    <property type="entry name" value="WD40 repeat-like"/>
    <property type="match status" value="1"/>
</dbReference>
<dbReference type="OMA" id="EAMDQSI"/>
<dbReference type="PaxDb" id="55529-EKX51243"/>
<reference evidence="6" key="2">
    <citation type="submission" date="2012-11" db="EMBL/GenBank/DDBJ databases">
        <authorList>
            <person name="Kuo A."/>
            <person name="Curtis B.A."/>
            <person name="Tanifuji G."/>
            <person name="Burki F."/>
            <person name="Gruber A."/>
            <person name="Irimia M."/>
            <person name="Maruyama S."/>
            <person name="Arias M.C."/>
            <person name="Ball S.G."/>
            <person name="Gile G.H."/>
            <person name="Hirakawa Y."/>
            <person name="Hopkins J.F."/>
            <person name="Rensing S.A."/>
            <person name="Schmutz J."/>
            <person name="Symeonidi A."/>
            <person name="Elias M."/>
            <person name="Eveleigh R.J."/>
            <person name="Herman E.K."/>
            <person name="Klute M.J."/>
            <person name="Nakayama T."/>
            <person name="Obornik M."/>
            <person name="Reyes-Prieto A."/>
            <person name="Armbrust E.V."/>
            <person name="Aves S.J."/>
            <person name="Beiko R.G."/>
            <person name="Coutinho P."/>
            <person name="Dacks J.B."/>
            <person name="Durnford D.G."/>
            <person name="Fast N.M."/>
            <person name="Green B.R."/>
            <person name="Grisdale C."/>
            <person name="Hempe F."/>
            <person name="Henrissat B."/>
            <person name="Hoppner M.P."/>
            <person name="Ishida K.-I."/>
            <person name="Kim E."/>
            <person name="Koreny L."/>
            <person name="Kroth P.G."/>
            <person name="Liu Y."/>
            <person name="Malik S.-B."/>
            <person name="Maier U.G."/>
            <person name="McRose D."/>
            <person name="Mock T."/>
            <person name="Neilson J.A."/>
            <person name="Onodera N.T."/>
            <person name="Poole A.M."/>
            <person name="Pritham E.J."/>
            <person name="Richards T.A."/>
            <person name="Rocap G."/>
            <person name="Roy S.W."/>
            <person name="Sarai C."/>
            <person name="Schaack S."/>
            <person name="Shirato S."/>
            <person name="Slamovits C.H."/>
            <person name="Spencer D.F."/>
            <person name="Suzuki S."/>
            <person name="Worden A.Z."/>
            <person name="Zauner S."/>
            <person name="Barry K."/>
            <person name="Bell C."/>
            <person name="Bharti A.K."/>
            <person name="Crow J.A."/>
            <person name="Grimwood J."/>
            <person name="Kramer R."/>
            <person name="Lindquist E."/>
            <person name="Lucas S."/>
            <person name="Salamov A."/>
            <person name="McFadden G.I."/>
            <person name="Lane C.E."/>
            <person name="Keeling P.J."/>
            <person name="Gray M.W."/>
            <person name="Grigoriev I.V."/>
            <person name="Archibald J.M."/>
        </authorList>
    </citation>
    <scope>NUCLEOTIDE SEQUENCE</scope>
    <source>
        <strain evidence="6">CCMP2712</strain>
    </source>
</reference>
<name>L1JT35_GUITC</name>
<evidence type="ECO:0000256" key="2">
    <source>
        <dbReference type="ARBA" id="ARBA00022737"/>
    </source>
</evidence>
<dbReference type="AlphaFoldDB" id="L1JT35"/>
<evidence type="ECO:0000256" key="1">
    <source>
        <dbReference type="ARBA" id="ARBA00022574"/>
    </source>
</evidence>
<evidence type="ECO:0000313" key="4">
    <source>
        <dbReference type="EMBL" id="EKX51243.1"/>
    </source>
</evidence>
<dbReference type="eggNOG" id="KOG0647">
    <property type="taxonomic scope" value="Eukaryota"/>
</dbReference>
<organism evidence="4">
    <name type="scientific">Guillardia theta (strain CCMP2712)</name>
    <name type="common">Cryptophyte</name>
    <dbReference type="NCBI Taxonomy" id="905079"/>
    <lineage>
        <taxon>Eukaryota</taxon>
        <taxon>Cryptophyceae</taxon>
        <taxon>Pyrenomonadales</taxon>
        <taxon>Geminigeraceae</taxon>
        <taxon>Guillardia</taxon>
    </lineage>
</organism>